<feature type="transmembrane region" description="Helical" evidence="3">
    <location>
        <begin position="172"/>
        <end position="192"/>
    </location>
</feature>
<dbReference type="InterPro" id="IPR000742">
    <property type="entry name" value="EGF"/>
</dbReference>
<evidence type="ECO:0000256" key="1">
    <source>
        <dbReference type="PROSITE-ProRule" id="PRU00076"/>
    </source>
</evidence>
<protein>
    <submittedName>
        <fullName evidence="6 7">Protein spitz</fullName>
    </submittedName>
</protein>
<keyword evidence="1" id="KW-1015">Disulfide bond</keyword>
<organism evidence="5 7">
    <name type="scientific">Drosophila albomicans</name>
    <name type="common">Fruit fly</name>
    <dbReference type="NCBI Taxonomy" id="7291"/>
    <lineage>
        <taxon>Eukaryota</taxon>
        <taxon>Metazoa</taxon>
        <taxon>Ecdysozoa</taxon>
        <taxon>Arthropoda</taxon>
        <taxon>Hexapoda</taxon>
        <taxon>Insecta</taxon>
        <taxon>Pterygota</taxon>
        <taxon>Neoptera</taxon>
        <taxon>Endopterygota</taxon>
        <taxon>Diptera</taxon>
        <taxon>Brachycera</taxon>
        <taxon>Muscomorpha</taxon>
        <taxon>Ephydroidea</taxon>
        <taxon>Drosophilidae</taxon>
        <taxon>Drosophila</taxon>
    </lineage>
</organism>
<dbReference type="GO" id="GO:0005154">
    <property type="term" value="F:epidermal growth factor receptor binding"/>
    <property type="evidence" value="ECO:0007669"/>
    <property type="project" value="InterPro"/>
</dbReference>
<reference evidence="6 7" key="1">
    <citation type="submission" date="2025-04" db="UniProtKB">
        <authorList>
            <consortium name="RefSeq"/>
        </authorList>
    </citation>
    <scope>IDENTIFICATION</scope>
    <source>
        <strain evidence="6 7">15112-1751.03</strain>
        <tissue evidence="6 7">Whole Adult</tissue>
    </source>
</reference>
<dbReference type="SUPFAM" id="SSF57196">
    <property type="entry name" value="EGF/Laminin"/>
    <property type="match status" value="1"/>
</dbReference>
<comment type="caution">
    <text evidence="1">Lacks conserved residue(s) required for the propagation of feature annotation.</text>
</comment>
<keyword evidence="3" id="KW-1133">Transmembrane helix</keyword>
<accession>A0A6P8WIQ3</accession>
<proteinExistence type="predicted"/>
<evidence type="ECO:0000313" key="7">
    <source>
        <dbReference type="RefSeq" id="XP_051858941.1"/>
    </source>
</evidence>
<feature type="disulfide bond" evidence="1">
    <location>
        <begin position="140"/>
        <end position="149"/>
    </location>
</feature>
<keyword evidence="3" id="KW-0472">Membrane</keyword>
<dbReference type="GO" id="GO:0007173">
    <property type="term" value="P:epidermal growth factor receptor signaling pathway"/>
    <property type="evidence" value="ECO:0007669"/>
    <property type="project" value="InterPro"/>
</dbReference>
<evidence type="ECO:0000256" key="2">
    <source>
        <dbReference type="SAM" id="MobiDB-lite"/>
    </source>
</evidence>
<feature type="compositionally biased region" description="Polar residues" evidence="2">
    <location>
        <begin position="65"/>
        <end position="86"/>
    </location>
</feature>
<dbReference type="GO" id="GO:0048018">
    <property type="term" value="F:receptor ligand activity"/>
    <property type="evidence" value="ECO:0007669"/>
    <property type="project" value="InterPro"/>
</dbReference>
<keyword evidence="5" id="KW-1185">Reference proteome</keyword>
<gene>
    <name evidence="6 7" type="primary">LOC117564461</name>
</gene>
<dbReference type="InterPro" id="IPR043403">
    <property type="entry name" value="Gurken/Spitz"/>
</dbReference>
<evidence type="ECO:0000259" key="4">
    <source>
        <dbReference type="PROSITE" id="PS50026"/>
    </source>
</evidence>
<feature type="domain" description="EGF-like" evidence="4">
    <location>
        <begin position="106"/>
        <end position="150"/>
    </location>
</feature>
<dbReference type="PANTHER" id="PTHR12332">
    <property type="entry name" value="KEREN-RELATED"/>
    <property type="match status" value="1"/>
</dbReference>
<evidence type="ECO:0000256" key="3">
    <source>
        <dbReference type="SAM" id="Phobius"/>
    </source>
</evidence>
<evidence type="ECO:0000313" key="5">
    <source>
        <dbReference type="Proteomes" id="UP000515160"/>
    </source>
</evidence>
<dbReference type="Proteomes" id="UP000515160">
    <property type="component" value="Chromosome 2L"/>
</dbReference>
<dbReference type="OrthoDB" id="6233064at2759"/>
<feature type="compositionally biased region" description="Low complexity" evidence="2">
    <location>
        <begin position="87"/>
        <end position="98"/>
    </location>
</feature>
<feature type="transmembrane region" description="Helical" evidence="3">
    <location>
        <begin position="33"/>
        <end position="51"/>
    </location>
</feature>
<dbReference type="RefSeq" id="XP_051858941.1">
    <property type="nucleotide sequence ID" value="XM_052002981.1"/>
</dbReference>
<dbReference type="PROSITE" id="PS01186">
    <property type="entry name" value="EGF_2"/>
    <property type="match status" value="1"/>
</dbReference>
<dbReference type="GeneID" id="117564461"/>
<keyword evidence="3" id="KW-0812">Transmembrane</keyword>
<dbReference type="Gene3D" id="2.10.25.10">
    <property type="entry name" value="Laminin"/>
    <property type="match status" value="1"/>
</dbReference>
<feature type="region of interest" description="Disordered" evidence="2">
    <location>
        <begin position="58"/>
        <end position="98"/>
    </location>
</feature>
<dbReference type="RefSeq" id="XP_034099137.1">
    <property type="nucleotide sequence ID" value="XM_034243246.2"/>
</dbReference>
<dbReference type="SMART" id="SM00181">
    <property type="entry name" value="EGF"/>
    <property type="match status" value="1"/>
</dbReference>
<dbReference type="PROSITE" id="PS00022">
    <property type="entry name" value="EGF_1"/>
    <property type="match status" value="1"/>
</dbReference>
<name>A0A6P8WIQ3_DROAB</name>
<dbReference type="PROSITE" id="PS50026">
    <property type="entry name" value="EGF_3"/>
    <property type="match status" value="1"/>
</dbReference>
<evidence type="ECO:0000313" key="6">
    <source>
        <dbReference type="RefSeq" id="XP_034099137.1"/>
    </source>
</evidence>
<dbReference type="PANTHER" id="PTHR12332:SF1">
    <property type="entry name" value="KEREN-RELATED"/>
    <property type="match status" value="1"/>
</dbReference>
<dbReference type="AlphaFoldDB" id="A0A6P8WIQ3"/>
<sequence length="264" mass="29513">MHSTRTSITTAATSTSTTASTVMTPRRFDKYRMGVMLLLLLISFLGCPAIIEACSSRTVPKPRPSISSSMSGTALPPTQASPTMVSTPRTTTTTTTTTPRPNITFSTYKCPDNFDAWYCLNDAHCFAVKIAEQPVYSCECAIGFMGQRCEYKEIDGSYLPERPRPMLEKASIASGAMCALVFMLFVCLAFYLRFEQRAAKKAYELERELQQDDDESSDHEMCACCRDHCCGDGDEPLVTKRQLPYHLRLEHALMSFAIRRSQKL</sequence>
<keyword evidence="1" id="KW-0245">EGF-like domain</keyword>
<dbReference type="FunFam" id="2.10.25.10:FF:000664">
    <property type="entry name" value="Blast:Protein spitz"/>
    <property type="match status" value="1"/>
</dbReference>